<accession>A0ABR2N2F8</accession>
<comment type="caution">
    <text evidence="1">The sequence shown here is derived from an EMBL/GenBank/DDBJ whole genome shotgun (WGS) entry which is preliminary data.</text>
</comment>
<keyword evidence="2" id="KW-1185">Reference proteome</keyword>
<evidence type="ECO:0000313" key="2">
    <source>
        <dbReference type="Proteomes" id="UP001412067"/>
    </source>
</evidence>
<dbReference type="InterPro" id="IPR043459">
    <property type="entry name" value="NFD6/NOXY2-like"/>
</dbReference>
<name>A0ABR2N2F8_9ASPA</name>
<reference evidence="1 2" key="1">
    <citation type="journal article" date="2022" name="Nat. Plants">
        <title>Genomes of leafy and leafless Platanthera orchids illuminate the evolution of mycoheterotrophy.</title>
        <authorList>
            <person name="Li M.H."/>
            <person name="Liu K.W."/>
            <person name="Li Z."/>
            <person name="Lu H.C."/>
            <person name="Ye Q.L."/>
            <person name="Zhang D."/>
            <person name="Wang J.Y."/>
            <person name="Li Y.F."/>
            <person name="Zhong Z.M."/>
            <person name="Liu X."/>
            <person name="Yu X."/>
            <person name="Liu D.K."/>
            <person name="Tu X.D."/>
            <person name="Liu B."/>
            <person name="Hao Y."/>
            <person name="Liao X.Y."/>
            <person name="Jiang Y.T."/>
            <person name="Sun W.H."/>
            <person name="Chen J."/>
            <person name="Chen Y.Q."/>
            <person name="Ai Y."/>
            <person name="Zhai J.W."/>
            <person name="Wu S.S."/>
            <person name="Zhou Z."/>
            <person name="Hsiao Y.Y."/>
            <person name="Wu W.L."/>
            <person name="Chen Y.Y."/>
            <person name="Lin Y.F."/>
            <person name="Hsu J.L."/>
            <person name="Li C.Y."/>
            <person name="Wang Z.W."/>
            <person name="Zhao X."/>
            <person name="Zhong W.Y."/>
            <person name="Ma X.K."/>
            <person name="Ma L."/>
            <person name="Huang J."/>
            <person name="Chen G.Z."/>
            <person name="Huang M.Z."/>
            <person name="Huang L."/>
            <person name="Peng D.H."/>
            <person name="Luo Y.B."/>
            <person name="Zou S.Q."/>
            <person name="Chen S.P."/>
            <person name="Lan S."/>
            <person name="Tsai W.C."/>
            <person name="Van de Peer Y."/>
            <person name="Liu Z.J."/>
        </authorList>
    </citation>
    <scope>NUCLEOTIDE SEQUENCE [LARGE SCALE GENOMIC DNA]</scope>
    <source>
        <strain evidence="1">Lor288</strain>
    </source>
</reference>
<organism evidence="1 2">
    <name type="scientific">Platanthera guangdongensis</name>
    <dbReference type="NCBI Taxonomy" id="2320717"/>
    <lineage>
        <taxon>Eukaryota</taxon>
        <taxon>Viridiplantae</taxon>
        <taxon>Streptophyta</taxon>
        <taxon>Embryophyta</taxon>
        <taxon>Tracheophyta</taxon>
        <taxon>Spermatophyta</taxon>
        <taxon>Magnoliopsida</taxon>
        <taxon>Liliopsida</taxon>
        <taxon>Asparagales</taxon>
        <taxon>Orchidaceae</taxon>
        <taxon>Orchidoideae</taxon>
        <taxon>Orchideae</taxon>
        <taxon>Orchidinae</taxon>
        <taxon>Platanthera</taxon>
    </lineage>
</organism>
<dbReference type="EMBL" id="JBBWWR010000002">
    <property type="protein sequence ID" value="KAK8970119.1"/>
    <property type="molecule type" value="Genomic_DNA"/>
</dbReference>
<evidence type="ECO:0000313" key="1">
    <source>
        <dbReference type="EMBL" id="KAK8970119.1"/>
    </source>
</evidence>
<proteinExistence type="predicted"/>
<sequence>MASRFRSISKPAFSFLNYSAKTSRISSPPAISCAPSPFSRVSPNLSSLQSLLPLHSAVSSARLTSRLAIGCAFSSKALYQGTLCISIPGV</sequence>
<protein>
    <submittedName>
        <fullName evidence="1">Uncharacterized protein</fullName>
    </submittedName>
</protein>
<gene>
    <name evidence="1" type="ORF">KSP40_PGU009717</name>
</gene>
<dbReference type="Proteomes" id="UP001412067">
    <property type="component" value="Unassembled WGS sequence"/>
</dbReference>
<dbReference type="PANTHER" id="PTHR33156">
    <property type="entry name" value="OS02G0230000 PROTEIN"/>
    <property type="match status" value="1"/>
</dbReference>
<dbReference type="PANTHER" id="PTHR33156:SF39">
    <property type="entry name" value="PROTEIN NONRESPONDING TO OXYLIPINS 2, MITOCHONDRIAL"/>
    <property type="match status" value="1"/>
</dbReference>